<keyword evidence="2" id="KW-0472">Membrane</keyword>
<accession>A0A9Q0JHX0</accession>
<evidence type="ECO:0000313" key="4">
    <source>
        <dbReference type="Proteomes" id="UP001141552"/>
    </source>
</evidence>
<evidence type="ECO:0008006" key="5">
    <source>
        <dbReference type="Google" id="ProtNLM"/>
    </source>
</evidence>
<gene>
    <name evidence="3" type="ORF">Tsubulata_026586</name>
</gene>
<dbReference type="PANTHER" id="PTHR35301:SF1">
    <property type="entry name" value="CLAVATA3_ESR (CLE)-RELATED PROTEIN 41-RELATED"/>
    <property type="match status" value="1"/>
</dbReference>
<dbReference type="GO" id="GO:0048046">
    <property type="term" value="C:apoplast"/>
    <property type="evidence" value="ECO:0007669"/>
    <property type="project" value="TreeGrafter"/>
</dbReference>
<organism evidence="3 4">
    <name type="scientific">Turnera subulata</name>
    <dbReference type="NCBI Taxonomy" id="218843"/>
    <lineage>
        <taxon>Eukaryota</taxon>
        <taxon>Viridiplantae</taxon>
        <taxon>Streptophyta</taxon>
        <taxon>Embryophyta</taxon>
        <taxon>Tracheophyta</taxon>
        <taxon>Spermatophyta</taxon>
        <taxon>Magnoliopsida</taxon>
        <taxon>eudicotyledons</taxon>
        <taxon>Gunneridae</taxon>
        <taxon>Pentapetalae</taxon>
        <taxon>rosids</taxon>
        <taxon>fabids</taxon>
        <taxon>Malpighiales</taxon>
        <taxon>Passifloraceae</taxon>
        <taxon>Turnera</taxon>
    </lineage>
</organism>
<feature type="compositionally biased region" description="Low complexity" evidence="1">
    <location>
        <begin position="250"/>
        <end position="263"/>
    </location>
</feature>
<keyword evidence="4" id="KW-1185">Reference proteome</keyword>
<keyword evidence="2" id="KW-1133">Transmembrane helix</keyword>
<feature type="transmembrane region" description="Helical" evidence="2">
    <location>
        <begin position="183"/>
        <end position="200"/>
    </location>
</feature>
<proteinExistence type="predicted"/>
<reference evidence="3" key="1">
    <citation type="submission" date="2022-02" db="EMBL/GenBank/DDBJ databases">
        <authorList>
            <person name="Henning P.M."/>
            <person name="McCubbin A.G."/>
            <person name="Shore J.S."/>
        </authorList>
    </citation>
    <scope>NUCLEOTIDE SEQUENCE</scope>
    <source>
        <strain evidence="3">F60SS</strain>
        <tissue evidence="3">Leaves</tissue>
    </source>
</reference>
<feature type="region of interest" description="Disordered" evidence="1">
    <location>
        <begin position="232"/>
        <end position="281"/>
    </location>
</feature>
<reference evidence="3" key="2">
    <citation type="journal article" date="2023" name="Plants (Basel)">
        <title>Annotation of the Turnera subulata (Passifloraceae) Draft Genome Reveals the S-Locus Evolved after the Divergence of Turneroideae from Passifloroideae in a Stepwise Manner.</title>
        <authorList>
            <person name="Henning P.M."/>
            <person name="Roalson E.H."/>
            <person name="Mir W."/>
            <person name="McCubbin A.G."/>
            <person name="Shore J.S."/>
        </authorList>
    </citation>
    <scope>NUCLEOTIDE SEQUENCE</scope>
    <source>
        <strain evidence="3">F60SS</strain>
    </source>
</reference>
<dbReference type="GO" id="GO:0010089">
    <property type="term" value="P:xylem development"/>
    <property type="evidence" value="ECO:0007669"/>
    <property type="project" value="InterPro"/>
</dbReference>
<protein>
    <recommendedName>
        <fullName evidence="5">Reverse transcriptase zinc-binding domain-containing protein</fullName>
    </recommendedName>
</protein>
<dbReference type="OrthoDB" id="759183at2759"/>
<dbReference type="InterPro" id="IPR037495">
    <property type="entry name" value="CLE41/42/44"/>
</dbReference>
<evidence type="ECO:0000313" key="3">
    <source>
        <dbReference type="EMBL" id="KAJ4842309.1"/>
    </source>
</evidence>
<keyword evidence="2" id="KW-0812">Transmembrane</keyword>
<dbReference type="PANTHER" id="PTHR35301">
    <property type="entry name" value="CLAVATA3/ESR (CLE)-RELATED PROTEIN 41-RELATED"/>
    <property type="match status" value="1"/>
</dbReference>
<evidence type="ECO:0000256" key="1">
    <source>
        <dbReference type="SAM" id="MobiDB-lite"/>
    </source>
</evidence>
<name>A0A9Q0JHX0_9ROSI</name>
<dbReference type="AlphaFoldDB" id="A0A9Q0JHX0"/>
<comment type="caution">
    <text evidence="3">The sequence shown here is derived from an EMBL/GenBank/DDBJ whole genome shotgun (WGS) entry which is preliminary data.</text>
</comment>
<evidence type="ECO:0000256" key="2">
    <source>
        <dbReference type="SAM" id="Phobius"/>
    </source>
</evidence>
<dbReference type="GO" id="GO:0033612">
    <property type="term" value="F:receptor serine/threonine kinase binding"/>
    <property type="evidence" value="ECO:0007669"/>
    <property type="project" value="InterPro"/>
</dbReference>
<dbReference type="EMBL" id="JAKUCV010002523">
    <property type="protein sequence ID" value="KAJ4842309.1"/>
    <property type="molecule type" value="Genomic_DNA"/>
</dbReference>
<dbReference type="Proteomes" id="UP001141552">
    <property type="component" value="Unassembled WGS sequence"/>
</dbReference>
<sequence length="281" mass="30458">MGPLALIPGVSISEGMEGMAVAAFVVQSSTWNGPALHAVLPPHVVDNILSVPPPVIGEGADLVYWEQTASGDVSVRAAYQQVAPPTPDLGRRQLWNSIWKWRGLPRAKGFLWQCAHDAISTNAFRVRRHLASDASWFMDIEPLWALGGWFLLSNCMAATTTTKTQAATQPILTTYTKSSSSPHHFLLLFLAVLFIFLLLASPSPNPMRPYNTAASISIKRLLLESSSSSESAASRTMNLHPRETQNFHTSSSSASPSRSSSRAKFGVDKHEVPSGPNPISN</sequence>